<dbReference type="GO" id="GO:0005886">
    <property type="term" value="C:plasma membrane"/>
    <property type="evidence" value="ECO:0007669"/>
    <property type="project" value="UniProtKB-SubCell"/>
</dbReference>
<dbReference type="Pfam" id="PF02687">
    <property type="entry name" value="FtsX"/>
    <property type="match status" value="1"/>
</dbReference>
<dbReference type="AlphaFoldDB" id="A0AA37QEC7"/>
<feature type="transmembrane region" description="Helical" evidence="7">
    <location>
        <begin position="337"/>
        <end position="362"/>
    </location>
</feature>
<feature type="transmembrane region" description="Helical" evidence="7">
    <location>
        <begin position="383"/>
        <end position="409"/>
    </location>
</feature>
<dbReference type="InterPro" id="IPR003838">
    <property type="entry name" value="ABC3_permease_C"/>
</dbReference>
<keyword evidence="4 7" id="KW-1133">Transmembrane helix</keyword>
<sequence length="464" mass="48460">MVVVPAAVAVAAARPAVAVVAAAAEARDMATTVNAADVASAIAARDARRAQLAAARGGMPVGEILRVSLEALRVNKMRSLLTMLGIIIGVSAVIAMQALGNGAKEAVNARIASLGTTLVTINPGQVFTGGIASATDRARLRVEDAEALAEQGRGFVAVQPEMGRQLQVQHQSTNTSVNVIGTTANYPTVRKYTMGVGRMFDEGEDIGRKRVAVLGATTAANLGFVTPDAAIGQEIRVGGTQFEIVGVFAPKGGATGFNDPDDQVVIPLGTARFRVIGSDNLRSINILAPSESAINATMAEAQRILRREHRLPTGRPDDFQIRNQADFLNTAAETTQVFTYLLLGVATVSLLVGGIGIMNIMLVSVTERTREVGVRKALGATRATILSQFLIEAIVLCVLGGIIGILLGVGMATTLRVALGWTTSVSTPSIVLAFTFSAAVGLIFGVWPARRAASLDPIIALRYE</sequence>
<comment type="caution">
    <text evidence="11">The sequence shown here is derived from an EMBL/GenBank/DDBJ whole genome shotgun (WGS) entry which is preliminary data.</text>
</comment>
<name>A0AA37QEC7_9BACT</name>
<evidence type="ECO:0000256" key="2">
    <source>
        <dbReference type="ARBA" id="ARBA00022475"/>
    </source>
</evidence>
<feature type="signal peptide" evidence="8">
    <location>
        <begin position="1"/>
        <end position="18"/>
    </location>
</feature>
<dbReference type="PANTHER" id="PTHR30572:SF4">
    <property type="entry name" value="ABC TRANSPORTER PERMEASE YTRF"/>
    <property type="match status" value="1"/>
</dbReference>
<evidence type="ECO:0000256" key="5">
    <source>
        <dbReference type="ARBA" id="ARBA00023136"/>
    </source>
</evidence>
<dbReference type="GO" id="GO:0022857">
    <property type="term" value="F:transmembrane transporter activity"/>
    <property type="evidence" value="ECO:0007669"/>
    <property type="project" value="TreeGrafter"/>
</dbReference>
<evidence type="ECO:0000256" key="3">
    <source>
        <dbReference type="ARBA" id="ARBA00022692"/>
    </source>
</evidence>
<evidence type="ECO:0000256" key="1">
    <source>
        <dbReference type="ARBA" id="ARBA00004651"/>
    </source>
</evidence>
<accession>A0AA37QEC7</accession>
<feature type="domain" description="ABC3 transporter permease C-terminal" evidence="9">
    <location>
        <begin position="345"/>
        <end position="457"/>
    </location>
</feature>
<evidence type="ECO:0000259" key="9">
    <source>
        <dbReference type="Pfam" id="PF02687"/>
    </source>
</evidence>
<evidence type="ECO:0000256" key="8">
    <source>
        <dbReference type="SAM" id="SignalP"/>
    </source>
</evidence>
<evidence type="ECO:0000256" key="7">
    <source>
        <dbReference type="SAM" id="Phobius"/>
    </source>
</evidence>
<dbReference type="Proteomes" id="UP001161325">
    <property type="component" value="Unassembled WGS sequence"/>
</dbReference>
<proteinExistence type="inferred from homology"/>
<evidence type="ECO:0000313" key="12">
    <source>
        <dbReference type="Proteomes" id="UP001161325"/>
    </source>
</evidence>
<feature type="transmembrane region" description="Helical" evidence="7">
    <location>
        <begin position="429"/>
        <end position="447"/>
    </location>
</feature>
<keyword evidence="2" id="KW-1003">Cell membrane</keyword>
<comment type="similarity">
    <text evidence="6">Belongs to the ABC-4 integral membrane protein family.</text>
</comment>
<reference evidence="11" key="1">
    <citation type="submission" date="2022-08" db="EMBL/GenBank/DDBJ databases">
        <title>Draft genome sequencing of Roseisolibacter agri AW1220.</title>
        <authorList>
            <person name="Tobiishi Y."/>
            <person name="Tonouchi A."/>
        </authorList>
    </citation>
    <scope>NUCLEOTIDE SEQUENCE</scope>
    <source>
        <strain evidence="11">AW1220</strain>
    </source>
</reference>
<feature type="chain" id="PRO_5041293796" description="Macrolide export ATP-binding/permease protein MacB" evidence="8">
    <location>
        <begin position="19"/>
        <end position="464"/>
    </location>
</feature>
<dbReference type="PANTHER" id="PTHR30572">
    <property type="entry name" value="MEMBRANE COMPONENT OF TRANSPORTER-RELATED"/>
    <property type="match status" value="1"/>
</dbReference>
<protein>
    <recommendedName>
        <fullName evidence="13">Macrolide export ATP-binding/permease protein MacB</fullName>
    </recommendedName>
</protein>
<evidence type="ECO:0000259" key="10">
    <source>
        <dbReference type="Pfam" id="PF12704"/>
    </source>
</evidence>
<dbReference type="RefSeq" id="WP_284349647.1">
    <property type="nucleotide sequence ID" value="NZ_BRXS01000002.1"/>
</dbReference>
<comment type="subcellular location">
    <subcellularLocation>
        <location evidence="1">Cell membrane</location>
        <topology evidence="1">Multi-pass membrane protein</topology>
    </subcellularLocation>
</comment>
<dbReference type="InterPro" id="IPR050250">
    <property type="entry name" value="Macrolide_Exporter_MacB"/>
</dbReference>
<keyword evidence="5 7" id="KW-0472">Membrane</keyword>
<keyword evidence="3 7" id="KW-0812">Transmembrane</keyword>
<keyword evidence="8" id="KW-0732">Signal</keyword>
<keyword evidence="12" id="KW-1185">Reference proteome</keyword>
<evidence type="ECO:0000256" key="4">
    <source>
        <dbReference type="ARBA" id="ARBA00022989"/>
    </source>
</evidence>
<dbReference type="EMBL" id="BRXS01000002">
    <property type="protein sequence ID" value="GLC25203.1"/>
    <property type="molecule type" value="Genomic_DNA"/>
</dbReference>
<evidence type="ECO:0000256" key="6">
    <source>
        <dbReference type="ARBA" id="ARBA00038076"/>
    </source>
</evidence>
<evidence type="ECO:0008006" key="13">
    <source>
        <dbReference type="Google" id="ProtNLM"/>
    </source>
</evidence>
<evidence type="ECO:0000313" key="11">
    <source>
        <dbReference type="EMBL" id="GLC25203.1"/>
    </source>
</evidence>
<feature type="domain" description="MacB-like periplasmic core" evidence="10">
    <location>
        <begin position="79"/>
        <end position="303"/>
    </location>
</feature>
<gene>
    <name evidence="11" type="ORF">rosag_17160</name>
</gene>
<dbReference type="Pfam" id="PF12704">
    <property type="entry name" value="MacB_PCD"/>
    <property type="match status" value="1"/>
</dbReference>
<dbReference type="InterPro" id="IPR025857">
    <property type="entry name" value="MacB_PCD"/>
</dbReference>
<organism evidence="11 12">
    <name type="scientific">Roseisolibacter agri</name>
    <dbReference type="NCBI Taxonomy" id="2014610"/>
    <lineage>
        <taxon>Bacteria</taxon>
        <taxon>Pseudomonadati</taxon>
        <taxon>Gemmatimonadota</taxon>
        <taxon>Gemmatimonadia</taxon>
        <taxon>Gemmatimonadales</taxon>
        <taxon>Gemmatimonadaceae</taxon>
        <taxon>Roseisolibacter</taxon>
    </lineage>
</organism>